<reference evidence="6 7" key="1">
    <citation type="submission" date="2011-11" db="EMBL/GenBank/DDBJ databases">
        <title>The Genome Sequence of Dialister succinatiphilus YIT 11850.</title>
        <authorList>
            <consortium name="The Broad Institute Genome Sequencing Platform"/>
            <person name="Earl A."/>
            <person name="Ward D."/>
            <person name="Feldgarden M."/>
            <person name="Gevers D."/>
            <person name="Morotomi M."/>
            <person name="Young S.K."/>
            <person name="Zeng Q."/>
            <person name="Gargeya S."/>
            <person name="Fitzgerald M."/>
            <person name="Haas B."/>
            <person name="Abouelleil A."/>
            <person name="Alvarado L."/>
            <person name="Arachchi H.M."/>
            <person name="Berlin A."/>
            <person name="Brown A."/>
            <person name="Chapman S.B."/>
            <person name="Dunbar C."/>
            <person name="Gearin G."/>
            <person name="Goldberg J."/>
            <person name="Griggs A."/>
            <person name="Gujja S."/>
            <person name="Heiman D."/>
            <person name="Howarth C."/>
            <person name="Lui A."/>
            <person name="MacDonald P.J.P."/>
            <person name="Montmayeur A."/>
            <person name="Murphy C."/>
            <person name="Neiman D."/>
            <person name="Pearson M."/>
            <person name="Priest M."/>
            <person name="Roberts A."/>
            <person name="Saif S."/>
            <person name="Shea T."/>
            <person name="Sisk P."/>
            <person name="Stolte C."/>
            <person name="Sykes S."/>
            <person name="Wortman J."/>
            <person name="Nusbaum C."/>
            <person name="Birren B."/>
        </authorList>
    </citation>
    <scope>NUCLEOTIDE SEQUENCE [LARGE SCALE GENOMIC DNA]</scope>
    <source>
        <strain evidence="6 7">YIT 11850</strain>
    </source>
</reference>
<dbReference type="InterPro" id="IPR003439">
    <property type="entry name" value="ABC_transporter-like_ATP-bd"/>
</dbReference>
<dbReference type="HOGENOM" id="CLU_000604_1_11_9"/>
<dbReference type="PROSITE" id="PS50893">
    <property type="entry name" value="ABC_TRANSPORTER_2"/>
    <property type="match status" value="1"/>
</dbReference>
<proteinExistence type="inferred from homology"/>
<dbReference type="PANTHER" id="PTHR42734">
    <property type="entry name" value="METAL TRANSPORT SYSTEM ATP-BINDING PROTEIN TM_0124-RELATED"/>
    <property type="match status" value="1"/>
</dbReference>
<dbReference type="GO" id="GO:0005524">
    <property type="term" value="F:ATP binding"/>
    <property type="evidence" value="ECO:0007669"/>
    <property type="project" value="UniProtKB-KW"/>
</dbReference>
<evidence type="ECO:0000259" key="5">
    <source>
        <dbReference type="PROSITE" id="PS50893"/>
    </source>
</evidence>
<dbReference type="InterPro" id="IPR003593">
    <property type="entry name" value="AAA+_ATPase"/>
</dbReference>
<dbReference type="SMART" id="SM00382">
    <property type="entry name" value="AAA"/>
    <property type="match status" value="1"/>
</dbReference>
<dbReference type="STRING" id="742743.HMPREF9453_01150"/>
<dbReference type="RefSeq" id="WP_008859644.1">
    <property type="nucleotide sequence ID" value="NZ_JH591188.1"/>
</dbReference>
<dbReference type="InterPro" id="IPR027417">
    <property type="entry name" value="P-loop_NTPase"/>
</dbReference>
<dbReference type="GO" id="GO:0016887">
    <property type="term" value="F:ATP hydrolysis activity"/>
    <property type="evidence" value="ECO:0007669"/>
    <property type="project" value="InterPro"/>
</dbReference>
<dbReference type="eggNOG" id="COG1121">
    <property type="taxonomic scope" value="Bacteria"/>
</dbReference>
<dbReference type="AlphaFoldDB" id="H1D0L2"/>
<evidence type="ECO:0000256" key="1">
    <source>
        <dbReference type="ARBA" id="ARBA00005417"/>
    </source>
</evidence>
<keyword evidence="4" id="KW-0067">ATP-binding</keyword>
<dbReference type="Pfam" id="PF00005">
    <property type="entry name" value="ABC_tran"/>
    <property type="match status" value="1"/>
</dbReference>
<comment type="similarity">
    <text evidence="1">Belongs to the ABC transporter superfamily.</text>
</comment>
<gene>
    <name evidence="6" type="ORF">HMPREF9453_01150</name>
</gene>
<keyword evidence="7" id="KW-1185">Reference proteome</keyword>
<dbReference type="InterPro" id="IPR050153">
    <property type="entry name" value="Metal_Ion_Import_ABC"/>
</dbReference>
<dbReference type="Gene3D" id="3.40.50.300">
    <property type="entry name" value="P-loop containing nucleotide triphosphate hydrolases"/>
    <property type="match status" value="1"/>
</dbReference>
<dbReference type="SUPFAM" id="SSF52540">
    <property type="entry name" value="P-loop containing nucleoside triphosphate hydrolases"/>
    <property type="match status" value="1"/>
</dbReference>
<dbReference type="Proteomes" id="UP000003277">
    <property type="component" value="Unassembled WGS sequence"/>
</dbReference>
<comment type="caution">
    <text evidence="6">The sequence shown here is derived from an EMBL/GenBank/DDBJ whole genome shotgun (WGS) entry which is preliminary data.</text>
</comment>
<protein>
    <recommendedName>
        <fullName evidence="5">ABC transporter domain-containing protein</fullName>
    </recommendedName>
</protein>
<evidence type="ECO:0000256" key="4">
    <source>
        <dbReference type="ARBA" id="ARBA00022840"/>
    </source>
</evidence>
<keyword evidence="2" id="KW-0813">Transport</keyword>
<sequence>MLDIENLYFSYTGREPWLLEDISLHVPKGSYISIVGNNGSGKSTLLKLILHFLAPVKGTIRCEASRIGYVPQMPSRDHAFPITVAEVIHSYGKLLHLKSISLKDVLSVTGMEDYRGELMGNLSGGQHQKVLIARALMGSPDLLILDEPSTGVDLASQREIYGELSRLNREKGLTVLAVEHNMEEAGQVSSGLYHVDGGKGHLCSVSHYIEEYIKKEGGHVQL</sequence>
<evidence type="ECO:0000256" key="2">
    <source>
        <dbReference type="ARBA" id="ARBA00022448"/>
    </source>
</evidence>
<feature type="domain" description="ABC transporter" evidence="5">
    <location>
        <begin position="2"/>
        <end position="222"/>
    </location>
</feature>
<organism evidence="6 7">
    <name type="scientific">Dialister succinatiphilus YIT 11850</name>
    <dbReference type="NCBI Taxonomy" id="742743"/>
    <lineage>
        <taxon>Bacteria</taxon>
        <taxon>Bacillati</taxon>
        <taxon>Bacillota</taxon>
        <taxon>Negativicutes</taxon>
        <taxon>Veillonellales</taxon>
        <taxon>Veillonellaceae</taxon>
        <taxon>Dialister</taxon>
    </lineage>
</organism>
<evidence type="ECO:0000313" key="6">
    <source>
        <dbReference type="EMBL" id="EHO62891.1"/>
    </source>
</evidence>
<dbReference type="PANTHER" id="PTHR42734:SF17">
    <property type="entry name" value="METAL TRANSPORT SYSTEM ATP-BINDING PROTEIN TM_0124-RELATED"/>
    <property type="match status" value="1"/>
</dbReference>
<keyword evidence="3" id="KW-0547">Nucleotide-binding</keyword>
<name>H1D0L2_9FIRM</name>
<dbReference type="PATRIC" id="fig|742743.3.peg.1166"/>
<dbReference type="OrthoDB" id="9806726at2"/>
<evidence type="ECO:0000313" key="7">
    <source>
        <dbReference type="Proteomes" id="UP000003277"/>
    </source>
</evidence>
<evidence type="ECO:0000256" key="3">
    <source>
        <dbReference type="ARBA" id="ARBA00022741"/>
    </source>
</evidence>
<dbReference type="EMBL" id="ADLT01000038">
    <property type="protein sequence ID" value="EHO62891.1"/>
    <property type="molecule type" value="Genomic_DNA"/>
</dbReference>
<accession>H1D0L2</accession>